<proteinExistence type="predicted"/>
<feature type="non-terminal residue" evidence="3">
    <location>
        <position position="1"/>
    </location>
</feature>
<dbReference type="OMA" id="MSKNARI"/>
<dbReference type="HOGENOM" id="CLU_018688_1_2_1"/>
<dbReference type="AlphaFoldDB" id="M5GBX6"/>
<sequence>DDGPLWVKYVEKAQEHDDALFKRWNEEIDVFLIFTGLFSAVLSAFIIASMASLQPDSGQATADGLAAISAQLVALSGGTVPPTSAFQSAPFQISASTLIVNILWFISLFVSLLSAVAAMLAKEWLREYNEHVSCVPRERVLQRQLRFECLNAWKVPSIISFLPLAIHGAVFPFFTGLVVYAQSVSWVLFSIIVLTVLVVAFALYTGSAMAPILWV</sequence>
<accession>M5GBX6</accession>
<evidence type="ECO:0000313" key="4">
    <source>
        <dbReference type="Proteomes" id="UP000030653"/>
    </source>
</evidence>
<keyword evidence="1" id="KW-0472">Membrane</keyword>
<dbReference type="Proteomes" id="UP000030653">
    <property type="component" value="Unassembled WGS sequence"/>
</dbReference>
<dbReference type="Pfam" id="PF20153">
    <property type="entry name" value="DUF6535"/>
    <property type="match status" value="1"/>
</dbReference>
<feature type="transmembrane region" description="Helical" evidence="1">
    <location>
        <begin position="30"/>
        <end position="53"/>
    </location>
</feature>
<feature type="transmembrane region" description="Helical" evidence="1">
    <location>
        <begin position="65"/>
        <end position="86"/>
    </location>
</feature>
<feature type="domain" description="DUF6535" evidence="2">
    <location>
        <begin position="6"/>
        <end position="181"/>
    </location>
</feature>
<organism evidence="3 4">
    <name type="scientific">Dacryopinax primogenitus (strain DJM 731)</name>
    <name type="common">Brown rot fungus</name>
    <dbReference type="NCBI Taxonomy" id="1858805"/>
    <lineage>
        <taxon>Eukaryota</taxon>
        <taxon>Fungi</taxon>
        <taxon>Dikarya</taxon>
        <taxon>Basidiomycota</taxon>
        <taxon>Agaricomycotina</taxon>
        <taxon>Dacrymycetes</taxon>
        <taxon>Dacrymycetales</taxon>
        <taxon>Dacrymycetaceae</taxon>
        <taxon>Dacryopinax</taxon>
    </lineage>
</organism>
<feature type="non-terminal residue" evidence="3">
    <location>
        <position position="215"/>
    </location>
</feature>
<evidence type="ECO:0000256" key="1">
    <source>
        <dbReference type="SAM" id="Phobius"/>
    </source>
</evidence>
<dbReference type="STRING" id="1858805.M5GBX6"/>
<dbReference type="OrthoDB" id="3219854at2759"/>
<protein>
    <recommendedName>
        <fullName evidence="2">DUF6535 domain-containing protein</fullName>
    </recommendedName>
</protein>
<keyword evidence="1" id="KW-0812">Transmembrane</keyword>
<dbReference type="RefSeq" id="XP_040628425.1">
    <property type="nucleotide sequence ID" value="XM_040774443.1"/>
</dbReference>
<evidence type="ECO:0000313" key="3">
    <source>
        <dbReference type="EMBL" id="EJU01528.1"/>
    </source>
</evidence>
<keyword evidence="1" id="KW-1133">Transmembrane helix</keyword>
<keyword evidence="4" id="KW-1185">Reference proteome</keyword>
<feature type="transmembrane region" description="Helical" evidence="1">
    <location>
        <begin position="158"/>
        <end position="180"/>
    </location>
</feature>
<evidence type="ECO:0000259" key="2">
    <source>
        <dbReference type="Pfam" id="PF20153"/>
    </source>
</evidence>
<dbReference type="EMBL" id="JH795864">
    <property type="protein sequence ID" value="EJU01528.1"/>
    <property type="molecule type" value="Genomic_DNA"/>
</dbReference>
<dbReference type="GeneID" id="63689505"/>
<feature type="transmembrane region" description="Helical" evidence="1">
    <location>
        <begin position="98"/>
        <end position="121"/>
    </location>
</feature>
<reference evidence="3 4" key="1">
    <citation type="journal article" date="2012" name="Science">
        <title>The Paleozoic origin of enzymatic lignin decomposition reconstructed from 31 fungal genomes.</title>
        <authorList>
            <person name="Floudas D."/>
            <person name="Binder M."/>
            <person name="Riley R."/>
            <person name="Barry K."/>
            <person name="Blanchette R.A."/>
            <person name="Henrissat B."/>
            <person name="Martinez A.T."/>
            <person name="Otillar R."/>
            <person name="Spatafora J.W."/>
            <person name="Yadav J.S."/>
            <person name="Aerts A."/>
            <person name="Benoit I."/>
            <person name="Boyd A."/>
            <person name="Carlson A."/>
            <person name="Copeland A."/>
            <person name="Coutinho P.M."/>
            <person name="de Vries R.P."/>
            <person name="Ferreira P."/>
            <person name="Findley K."/>
            <person name="Foster B."/>
            <person name="Gaskell J."/>
            <person name="Glotzer D."/>
            <person name="Gorecki P."/>
            <person name="Heitman J."/>
            <person name="Hesse C."/>
            <person name="Hori C."/>
            <person name="Igarashi K."/>
            <person name="Jurgens J.A."/>
            <person name="Kallen N."/>
            <person name="Kersten P."/>
            <person name="Kohler A."/>
            <person name="Kuees U."/>
            <person name="Kumar T.K.A."/>
            <person name="Kuo A."/>
            <person name="LaButti K."/>
            <person name="Larrondo L.F."/>
            <person name="Lindquist E."/>
            <person name="Ling A."/>
            <person name="Lombard V."/>
            <person name="Lucas S."/>
            <person name="Lundell T."/>
            <person name="Martin R."/>
            <person name="McLaughlin D.J."/>
            <person name="Morgenstern I."/>
            <person name="Morin E."/>
            <person name="Murat C."/>
            <person name="Nagy L.G."/>
            <person name="Nolan M."/>
            <person name="Ohm R.A."/>
            <person name="Patyshakuliyeva A."/>
            <person name="Rokas A."/>
            <person name="Ruiz-Duenas F.J."/>
            <person name="Sabat G."/>
            <person name="Salamov A."/>
            <person name="Samejima M."/>
            <person name="Schmutz J."/>
            <person name="Slot J.C."/>
            <person name="St John F."/>
            <person name="Stenlid J."/>
            <person name="Sun H."/>
            <person name="Sun S."/>
            <person name="Syed K."/>
            <person name="Tsang A."/>
            <person name="Wiebenga A."/>
            <person name="Young D."/>
            <person name="Pisabarro A."/>
            <person name="Eastwood D.C."/>
            <person name="Martin F."/>
            <person name="Cullen D."/>
            <person name="Grigoriev I.V."/>
            <person name="Hibbett D.S."/>
        </authorList>
    </citation>
    <scope>NUCLEOTIDE SEQUENCE [LARGE SCALE GENOMIC DNA]</scope>
    <source>
        <strain evidence="3 4">DJM-731 SS1</strain>
    </source>
</reference>
<dbReference type="InterPro" id="IPR045338">
    <property type="entry name" value="DUF6535"/>
</dbReference>
<feature type="transmembrane region" description="Helical" evidence="1">
    <location>
        <begin position="187"/>
        <end position="214"/>
    </location>
</feature>
<dbReference type="PROSITE" id="PS50244">
    <property type="entry name" value="S5A_REDUCTASE"/>
    <property type="match status" value="1"/>
</dbReference>
<name>M5GBX6_DACPD</name>
<gene>
    <name evidence="3" type="ORF">DACRYDRAFT_38467</name>
</gene>